<keyword evidence="5" id="KW-0997">Cell inner membrane</keyword>
<feature type="transmembrane region" description="Helical" evidence="10">
    <location>
        <begin position="6"/>
        <end position="24"/>
    </location>
</feature>
<feature type="transmembrane region" description="Helical" evidence="10">
    <location>
        <begin position="177"/>
        <end position="194"/>
    </location>
</feature>
<dbReference type="GO" id="GO:0015031">
    <property type="term" value="P:protein transport"/>
    <property type="evidence" value="ECO:0007669"/>
    <property type="project" value="UniProtKB-KW"/>
</dbReference>
<dbReference type="EMBL" id="CP129971">
    <property type="protein sequence ID" value="WMN10803.1"/>
    <property type="molecule type" value="Genomic_DNA"/>
</dbReference>
<dbReference type="Gene3D" id="3.30.1150.10">
    <property type="match status" value="1"/>
</dbReference>
<dbReference type="PANTHER" id="PTHR33446">
    <property type="entry name" value="PROTEIN TONB-RELATED"/>
    <property type="match status" value="1"/>
</dbReference>
<keyword evidence="13" id="KW-1185">Reference proteome</keyword>
<name>A0AA51RBR9_9BACT</name>
<evidence type="ECO:0000256" key="10">
    <source>
        <dbReference type="SAM" id="Phobius"/>
    </source>
</evidence>
<evidence type="ECO:0000259" key="11">
    <source>
        <dbReference type="PROSITE" id="PS52015"/>
    </source>
</evidence>
<keyword evidence="4" id="KW-1003">Cell membrane</keyword>
<dbReference type="GO" id="GO:0055085">
    <property type="term" value="P:transmembrane transport"/>
    <property type="evidence" value="ECO:0007669"/>
    <property type="project" value="InterPro"/>
</dbReference>
<organism evidence="12 13">
    <name type="scientific">Marivirga salinarum</name>
    <dbReference type="NCBI Taxonomy" id="3059078"/>
    <lineage>
        <taxon>Bacteria</taxon>
        <taxon>Pseudomonadati</taxon>
        <taxon>Bacteroidota</taxon>
        <taxon>Cytophagia</taxon>
        <taxon>Cytophagales</taxon>
        <taxon>Marivirgaceae</taxon>
        <taxon>Marivirga</taxon>
    </lineage>
</organism>
<dbReference type="Proteomes" id="UP001230496">
    <property type="component" value="Chromosome"/>
</dbReference>
<dbReference type="NCBIfam" id="TIGR01352">
    <property type="entry name" value="tonB_Cterm"/>
    <property type="match status" value="1"/>
</dbReference>
<keyword evidence="7" id="KW-0653">Protein transport</keyword>
<dbReference type="InterPro" id="IPR051045">
    <property type="entry name" value="TonB-dependent_transducer"/>
</dbReference>
<dbReference type="InterPro" id="IPR006260">
    <property type="entry name" value="TonB/TolA_C"/>
</dbReference>
<evidence type="ECO:0000313" key="13">
    <source>
        <dbReference type="Proteomes" id="UP001230496"/>
    </source>
</evidence>
<protein>
    <submittedName>
        <fullName evidence="12">M56 family metallopeptidase</fullName>
    </submittedName>
</protein>
<dbReference type="KEGG" id="msaa:QYS49_36025"/>
<dbReference type="Pfam" id="PF03544">
    <property type="entry name" value="TonB_C"/>
    <property type="match status" value="1"/>
</dbReference>
<dbReference type="PROSITE" id="PS52015">
    <property type="entry name" value="TONB_CTD"/>
    <property type="match status" value="1"/>
</dbReference>
<evidence type="ECO:0000313" key="12">
    <source>
        <dbReference type="EMBL" id="WMN10803.1"/>
    </source>
</evidence>
<dbReference type="RefSeq" id="WP_308347258.1">
    <property type="nucleotide sequence ID" value="NZ_CP129971.1"/>
</dbReference>
<evidence type="ECO:0000256" key="7">
    <source>
        <dbReference type="ARBA" id="ARBA00022927"/>
    </source>
</evidence>
<keyword evidence="8 10" id="KW-1133">Transmembrane helix</keyword>
<gene>
    <name evidence="12" type="ORF">QYS49_36025</name>
</gene>
<evidence type="ECO:0000256" key="1">
    <source>
        <dbReference type="ARBA" id="ARBA00004383"/>
    </source>
</evidence>
<feature type="transmembrane region" description="Helical" evidence="10">
    <location>
        <begin position="36"/>
        <end position="56"/>
    </location>
</feature>
<proteinExistence type="inferred from homology"/>
<dbReference type="SUPFAM" id="SSF74653">
    <property type="entry name" value="TolA/TonB C-terminal domain"/>
    <property type="match status" value="1"/>
</dbReference>
<evidence type="ECO:0000256" key="5">
    <source>
        <dbReference type="ARBA" id="ARBA00022519"/>
    </source>
</evidence>
<keyword evidence="9 10" id="KW-0472">Membrane</keyword>
<comment type="similarity">
    <text evidence="2">Belongs to the TonB family.</text>
</comment>
<comment type="subcellular location">
    <subcellularLocation>
        <location evidence="1">Cell inner membrane</location>
        <topology evidence="1">Single-pass membrane protein</topology>
        <orientation evidence="1">Periplasmic side</orientation>
    </subcellularLocation>
</comment>
<dbReference type="GO" id="GO:0098797">
    <property type="term" value="C:plasma membrane protein complex"/>
    <property type="evidence" value="ECO:0007669"/>
    <property type="project" value="TreeGrafter"/>
</dbReference>
<evidence type="ECO:0000256" key="4">
    <source>
        <dbReference type="ARBA" id="ARBA00022475"/>
    </source>
</evidence>
<evidence type="ECO:0000256" key="6">
    <source>
        <dbReference type="ARBA" id="ARBA00022692"/>
    </source>
</evidence>
<evidence type="ECO:0000256" key="9">
    <source>
        <dbReference type="ARBA" id="ARBA00023136"/>
    </source>
</evidence>
<dbReference type="AlphaFoldDB" id="A0AA51RBR9"/>
<reference evidence="12 13" key="1">
    <citation type="submission" date="2023-08" db="EMBL/GenBank/DDBJ databases">
        <title>Comparative genomics and taxonomic characterization of three novel marine species of genus Marivirga.</title>
        <authorList>
            <person name="Muhammad N."/>
            <person name="Kim S.-G."/>
        </authorList>
    </citation>
    <scope>NUCLEOTIDE SEQUENCE [LARGE SCALE GENOMIC DNA]</scope>
    <source>
        <strain evidence="12 13">BDSF4-3</strain>
    </source>
</reference>
<feature type="transmembrane region" description="Helical" evidence="10">
    <location>
        <begin position="92"/>
        <end position="111"/>
    </location>
</feature>
<dbReference type="PANTHER" id="PTHR33446:SF2">
    <property type="entry name" value="PROTEIN TONB"/>
    <property type="match status" value="1"/>
</dbReference>
<keyword evidence="3" id="KW-0813">Transport</keyword>
<dbReference type="InterPro" id="IPR037682">
    <property type="entry name" value="TonB_C"/>
</dbReference>
<sequence length="420" mass="48563">METLIYISKAHLLFLILGGIYHYSLRNEKSFTFNRFYLLAIYGVSIIAPLLEFKFFKNITFIESSLLSGANSTTTFNKGPQTIETGLFTLDIIFPWAYGILVFLSFLIFLIKFGKSYYQFKLLYRFARFDFKHKVYWVEDDIPPFTFLNKTLLPEKLMYDENKEVILKHEKNHRTTLHFFDIIWVEILSSILIFNPLNKKIKKYIVENHEYLADQYACEDTQKTNYAQILIQQTLNQQQFQFVSYFARPTILNRLNMLESSKNSKSKPFLAALSFALISLLFACDLNPKEEIILKPENKPTSDNKVLKDEHDNVNPIFSVVEKQAEPREGIEALYDALSKDLEGNYPKEAINKGVEGVVYIKFVIERDGSLSNVKSVKGIGAGCDELAVEVLKNYGNWIPGKHNGKTVRSTRVIPIRFVL</sequence>
<evidence type="ECO:0000256" key="8">
    <source>
        <dbReference type="ARBA" id="ARBA00022989"/>
    </source>
</evidence>
<dbReference type="GO" id="GO:0031992">
    <property type="term" value="F:energy transducer activity"/>
    <property type="evidence" value="ECO:0007669"/>
    <property type="project" value="TreeGrafter"/>
</dbReference>
<evidence type="ECO:0000256" key="2">
    <source>
        <dbReference type="ARBA" id="ARBA00006555"/>
    </source>
</evidence>
<evidence type="ECO:0000256" key="3">
    <source>
        <dbReference type="ARBA" id="ARBA00022448"/>
    </source>
</evidence>
<accession>A0AA51RBR9</accession>
<keyword evidence="6 10" id="KW-0812">Transmembrane</keyword>
<feature type="domain" description="TonB C-terminal" evidence="11">
    <location>
        <begin position="331"/>
        <end position="420"/>
    </location>
</feature>